<evidence type="ECO:0000313" key="3">
    <source>
        <dbReference type="Proteomes" id="UP000005275"/>
    </source>
</evidence>
<sequence length="49" mass="5608">MESCDKARLRFNPESPMTTLRYGDHQIDIRQRGQGMIRDATPTKGSADR</sequence>
<dbReference type="Proteomes" id="UP000005275">
    <property type="component" value="Chromosome"/>
</dbReference>
<name>W0E3P7_MARPU</name>
<dbReference type="KEGG" id="mpur:MARPU_04320"/>
<keyword evidence="3" id="KW-1185">Reference proteome</keyword>
<accession>W0E3P7</accession>
<protein>
    <submittedName>
        <fullName evidence="2">Uncharacterized protein</fullName>
    </submittedName>
</protein>
<dbReference type="HOGENOM" id="CLU_3137488_0_0_6"/>
<gene>
    <name evidence="2" type="ORF">MARPU_04320</name>
</gene>
<feature type="region of interest" description="Disordered" evidence="1">
    <location>
        <begin position="1"/>
        <end position="24"/>
    </location>
</feature>
<reference evidence="2 3" key="1">
    <citation type="submission" date="2013-12" db="EMBL/GenBank/DDBJ databases">
        <authorList>
            <consortium name="DOE Joint Genome Institute"/>
            <person name="Bryant D.A."/>
            <person name="Huntemann M."/>
            <person name="Han J."/>
            <person name="Chen A."/>
            <person name="Kyrpides N."/>
            <person name="Mavromatis K."/>
            <person name="Markowitz V."/>
            <person name="Palaniappan K."/>
            <person name="Ivanova N."/>
            <person name="Schaumberg A."/>
            <person name="Pati A."/>
            <person name="Liolios K."/>
            <person name="Nordberg H.P."/>
            <person name="Cantor M.N."/>
            <person name="Hua S.X."/>
            <person name="Woyke T."/>
        </authorList>
    </citation>
    <scope>NUCLEOTIDE SEQUENCE [LARGE SCALE GENOMIC DNA]</scope>
    <source>
        <strain evidence="2 3">984</strain>
    </source>
</reference>
<organism evidence="2 3">
    <name type="scientific">Marichromatium purpuratum 984</name>
    <dbReference type="NCBI Taxonomy" id="765910"/>
    <lineage>
        <taxon>Bacteria</taxon>
        <taxon>Pseudomonadati</taxon>
        <taxon>Pseudomonadota</taxon>
        <taxon>Gammaproteobacteria</taxon>
        <taxon>Chromatiales</taxon>
        <taxon>Chromatiaceae</taxon>
        <taxon>Marichromatium</taxon>
    </lineage>
</organism>
<proteinExistence type="predicted"/>
<evidence type="ECO:0000313" key="2">
    <source>
        <dbReference type="EMBL" id="AHF05377.1"/>
    </source>
</evidence>
<dbReference type="AlphaFoldDB" id="W0E3P7"/>
<dbReference type="EMBL" id="CP007031">
    <property type="protein sequence ID" value="AHF05377.1"/>
    <property type="molecule type" value="Genomic_DNA"/>
</dbReference>
<evidence type="ECO:0000256" key="1">
    <source>
        <dbReference type="SAM" id="MobiDB-lite"/>
    </source>
</evidence>